<sequence>AITALLELVLLLALTGILASVAAVLRLMELTISIIHPFTIFMLRQSGRIIIFGVRQTERLASHAYCKIHVDRGRATATELTTINMRQPETPYYRSAIPGMVEETFPRKCDFRFVRALREEEELEGDVEVHSPSVDEIEETDDGKAMEDESRNPIEEEVTSEATTIDNSVQ</sequence>
<name>A0A6V7H9X1_9HYME</name>
<gene>
    <name evidence="2" type="ORF">MHI_LOCUS655191</name>
</gene>
<feature type="compositionally biased region" description="Basic and acidic residues" evidence="1">
    <location>
        <begin position="142"/>
        <end position="154"/>
    </location>
</feature>
<keyword evidence="3" id="KW-1185">Reference proteome</keyword>
<proteinExistence type="predicted"/>
<organism evidence="2 3">
    <name type="scientific">Heterotrigona itama</name>
    <dbReference type="NCBI Taxonomy" id="395501"/>
    <lineage>
        <taxon>Eukaryota</taxon>
        <taxon>Metazoa</taxon>
        <taxon>Ecdysozoa</taxon>
        <taxon>Arthropoda</taxon>
        <taxon>Hexapoda</taxon>
        <taxon>Insecta</taxon>
        <taxon>Pterygota</taxon>
        <taxon>Neoptera</taxon>
        <taxon>Endopterygota</taxon>
        <taxon>Hymenoptera</taxon>
        <taxon>Apocrita</taxon>
        <taxon>Aculeata</taxon>
        <taxon>Apoidea</taxon>
        <taxon>Anthophila</taxon>
        <taxon>Apidae</taxon>
        <taxon>Heterotrigona</taxon>
    </lineage>
</organism>
<protein>
    <submittedName>
        <fullName evidence="2">Uncharacterized protein</fullName>
    </submittedName>
</protein>
<dbReference type="AlphaFoldDB" id="A0A6V7H9X1"/>
<evidence type="ECO:0000313" key="2">
    <source>
        <dbReference type="EMBL" id="CAD1476551.1"/>
    </source>
</evidence>
<dbReference type="Proteomes" id="UP000752696">
    <property type="component" value="Unassembled WGS sequence"/>
</dbReference>
<comment type="caution">
    <text evidence="2">The sequence shown here is derived from an EMBL/GenBank/DDBJ whole genome shotgun (WGS) entry which is preliminary data.</text>
</comment>
<feature type="compositionally biased region" description="Polar residues" evidence="1">
    <location>
        <begin position="160"/>
        <end position="170"/>
    </location>
</feature>
<dbReference type="OrthoDB" id="7611763at2759"/>
<accession>A0A6V7H9X1</accession>
<evidence type="ECO:0000313" key="3">
    <source>
        <dbReference type="Proteomes" id="UP000752696"/>
    </source>
</evidence>
<feature type="non-terminal residue" evidence="2">
    <location>
        <position position="1"/>
    </location>
</feature>
<evidence type="ECO:0000256" key="1">
    <source>
        <dbReference type="SAM" id="MobiDB-lite"/>
    </source>
</evidence>
<feature type="region of interest" description="Disordered" evidence="1">
    <location>
        <begin position="124"/>
        <end position="170"/>
    </location>
</feature>
<dbReference type="EMBL" id="CAJDYZ010009461">
    <property type="protein sequence ID" value="CAD1476551.1"/>
    <property type="molecule type" value="Genomic_DNA"/>
</dbReference>
<reference evidence="2" key="1">
    <citation type="submission" date="2020-07" db="EMBL/GenBank/DDBJ databases">
        <authorList>
            <person name="Nazaruddin N."/>
        </authorList>
    </citation>
    <scope>NUCLEOTIDE SEQUENCE</scope>
</reference>